<name>A0ABV9MTK9_9ENTE</name>
<evidence type="ECO:0000313" key="2">
    <source>
        <dbReference type="Proteomes" id="UP001595969"/>
    </source>
</evidence>
<dbReference type="RefSeq" id="WP_204654848.1">
    <property type="nucleotide sequence ID" value="NZ_JAFBFD010000041.1"/>
</dbReference>
<accession>A0ABV9MTK9</accession>
<dbReference type="Proteomes" id="UP001595969">
    <property type="component" value="Unassembled WGS sequence"/>
</dbReference>
<evidence type="ECO:0000313" key="1">
    <source>
        <dbReference type="EMBL" id="MFC4718885.1"/>
    </source>
</evidence>
<reference evidence="2" key="1">
    <citation type="journal article" date="2019" name="Int. J. Syst. Evol. Microbiol.">
        <title>The Global Catalogue of Microorganisms (GCM) 10K type strain sequencing project: providing services to taxonomists for standard genome sequencing and annotation.</title>
        <authorList>
            <consortium name="The Broad Institute Genomics Platform"/>
            <consortium name="The Broad Institute Genome Sequencing Center for Infectious Disease"/>
            <person name="Wu L."/>
            <person name="Ma J."/>
        </authorList>
    </citation>
    <scope>NUCLEOTIDE SEQUENCE [LARGE SCALE GENOMIC DNA]</scope>
    <source>
        <strain evidence="2">CGMCC 1.19032</strain>
    </source>
</reference>
<dbReference type="InterPro" id="IPR011664">
    <property type="entry name" value="Abi_system_AbiD/AbiF-like"/>
</dbReference>
<protein>
    <submittedName>
        <fullName evidence="1">Abi family protein</fullName>
    </submittedName>
</protein>
<sequence>MAREKEFSTLNRQVEIQQSRNLKIDDTETAKKIFATKNYFNIINGFETLILNDQIPEKVYSNRKNIKDFYRAYQLDKDISEQLFLQIANVETELKTRIAYYFCKKYCNDGISDNLKYEDINCYTIPNSSHGSPRYTSYFYNTRTNNRTQVREINPKNTHKLFSNHAINIRTHQLTFVGDISQNKNNQNHYFLKGRFTGTIKGIKANEFGGTFSIDLNTNSNLTLTPGSNLTLQLSNITGKLLKLSYSDFCKIKYPYISSYKSPPFWVIINTLMLNDLIVLFHGLNNDIQNNIVRDMGDFDINNGGKEEFICALEILIDLRNLTAHYGLVTRYRTPRNLSIVTTLKQRLNLQPKSNNKVIRFYDVIKILSTFHSFSNSKIRKKVIYYINFNKLLFKNDINERFYRRIGAQKLSPWLQMKK</sequence>
<dbReference type="Pfam" id="PF07751">
    <property type="entry name" value="Abi_2"/>
    <property type="match status" value="1"/>
</dbReference>
<keyword evidence="2" id="KW-1185">Reference proteome</keyword>
<proteinExistence type="predicted"/>
<organism evidence="1 2">
    <name type="scientific">Enterococcus lemanii</name>
    <dbReference type="NCBI Taxonomy" id="1159752"/>
    <lineage>
        <taxon>Bacteria</taxon>
        <taxon>Bacillati</taxon>
        <taxon>Bacillota</taxon>
        <taxon>Bacilli</taxon>
        <taxon>Lactobacillales</taxon>
        <taxon>Enterococcaceae</taxon>
        <taxon>Enterococcus</taxon>
    </lineage>
</organism>
<comment type="caution">
    <text evidence="1">The sequence shown here is derived from an EMBL/GenBank/DDBJ whole genome shotgun (WGS) entry which is preliminary data.</text>
</comment>
<gene>
    <name evidence="1" type="ORF">ACFO5I_03900</name>
</gene>
<dbReference type="EMBL" id="JBHSGS010000018">
    <property type="protein sequence ID" value="MFC4718885.1"/>
    <property type="molecule type" value="Genomic_DNA"/>
</dbReference>